<organism evidence="1 2">
    <name type="scientific">Candidatus Accumulibacter affinis</name>
    <dbReference type="NCBI Taxonomy" id="2954384"/>
    <lineage>
        <taxon>Bacteria</taxon>
        <taxon>Pseudomonadati</taxon>
        <taxon>Pseudomonadota</taxon>
        <taxon>Betaproteobacteria</taxon>
        <taxon>Candidatus Accumulibacter</taxon>
    </lineage>
</organism>
<comment type="caution">
    <text evidence="1">The sequence shown here is derived from an EMBL/GenBank/DDBJ whole genome shotgun (WGS) entry which is preliminary data.</text>
</comment>
<dbReference type="AlphaFoldDB" id="A0A935TB96"/>
<dbReference type="EMBL" id="JADJOT010000010">
    <property type="protein sequence ID" value="MBK7955431.1"/>
    <property type="molecule type" value="Genomic_DNA"/>
</dbReference>
<evidence type="ECO:0000313" key="2">
    <source>
        <dbReference type="Proteomes" id="UP000706151"/>
    </source>
</evidence>
<name>A0A935TB96_9PROT</name>
<evidence type="ECO:0000313" key="1">
    <source>
        <dbReference type="EMBL" id="MBK7955431.1"/>
    </source>
</evidence>
<accession>A0A935TB96</accession>
<gene>
    <name evidence="1" type="ORF">IPK02_16620</name>
</gene>
<sequence>MRTDSDPSQALAGPTLTCRERQVRCLSASSLHRMVYMVTRLLLNDVGPLISVASVQQIRENVGRAPNRDAGQIAIARDFLLAA</sequence>
<protein>
    <submittedName>
        <fullName evidence="1">Uncharacterized protein</fullName>
    </submittedName>
</protein>
<reference evidence="1 2" key="1">
    <citation type="submission" date="2020-10" db="EMBL/GenBank/DDBJ databases">
        <title>Connecting structure to function with the recovery of over 1000 high-quality activated sludge metagenome-assembled genomes encoding full-length rRNA genes using long-read sequencing.</title>
        <authorList>
            <person name="Singleton C.M."/>
            <person name="Petriglieri F."/>
            <person name="Kristensen J.M."/>
            <person name="Kirkegaard R.H."/>
            <person name="Michaelsen T.Y."/>
            <person name="Andersen M.H."/>
            <person name="Karst S.M."/>
            <person name="Dueholm M.S."/>
            <person name="Nielsen P.H."/>
            <person name="Albertsen M."/>
        </authorList>
    </citation>
    <scope>NUCLEOTIDE SEQUENCE [LARGE SCALE GENOMIC DNA]</scope>
    <source>
        <strain evidence="1">Fred_18-Q3-R57-64_BAT3C.720</strain>
    </source>
</reference>
<proteinExistence type="predicted"/>
<dbReference type="Proteomes" id="UP000706151">
    <property type="component" value="Unassembled WGS sequence"/>
</dbReference>